<reference evidence="2 3" key="1">
    <citation type="submission" date="2023-10" db="EMBL/GenBank/DDBJ databases">
        <title>Genomes of two closely related lineages of the louse Polyplax serrata with different host specificities.</title>
        <authorList>
            <person name="Martinu J."/>
            <person name="Tarabai H."/>
            <person name="Stefka J."/>
            <person name="Hypsa V."/>
        </authorList>
    </citation>
    <scope>NUCLEOTIDE SEQUENCE [LARGE SCALE GENOMIC DNA]</scope>
    <source>
        <strain evidence="2">HR10_N</strain>
    </source>
</reference>
<protein>
    <recommendedName>
        <fullName evidence="1">Rab-GAP TBC domain-containing protein</fullName>
    </recommendedName>
</protein>
<dbReference type="Proteomes" id="UP001372834">
    <property type="component" value="Unassembled WGS sequence"/>
</dbReference>
<dbReference type="SUPFAM" id="SSF47923">
    <property type="entry name" value="Ypt/Rab-GAP domain of gyp1p"/>
    <property type="match status" value="1"/>
</dbReference>
<dbReference type="Gene3D" id="1.10.472.80">
    <property type="entry name" value="Ypt/Rab-GAP domain of gyp1p, domain 3"/>
    <property type="match status" value="1"/>
</dbReference>
<name>A0AAN8PVT8_POLSC</name>
<dbReference type="EMBL" id="JAWJWE010000004">
    <property type="protein sequence ID" value="KAK6636796.1"/>
    <property type="molecule type" value="Genomic_DNA"/>
</dbReference>
<proteinExistence type="predicted"/>
<evidence type="ECO:0000313" key="3">
    <source>
        <dbReference type="Proteomes" id="UP001372834"/>
    </source>
</evidence>
<dbReference type="InterPro" id="IPR000195">
    <property type="entry name" value="Rab-GAP-TBC_dom"/>
</dbReference>
<accession>A0AAN8PVT8</accession>
<evidence type="ECO:0000313" key="2">
    <source>
        <dbReference type="EMBL" id="KAK6636796.1"/>
    </source>
</evidence>
<feature type="domain" description="Rab-GAP TBC" evidence="1">
    <location>
        <begin position="248"/>
        <end position="469"/>
    </location>
</feature>
<dbReference type="PANTHER" id="PTHR16110:SF1">
    <property type="entry name" value="TBC1 DOMAIN FAMILY MEMBER 19"/>
    <property type="match status" value="1"/>
</dbReference>
<evidence type="ECO:0000259" key="1">
    <source>
        <dbReference type="PROSITE" id="PS50086"/>
    </source>
</evidence>
<gene>
    <name evidence="2" type="ORF">RUM43_010459</name>
</gene>
<dbReference type="InterPro" id="IPR035969">
    <property type="entry name" value="Rab-GAP_TBC_sf"/>
</dbReference>
<comment type="caution">
    <text evidence="2">The sequence shown here is derived from an EMBL/GenBank/DDBJ whole genome shotgun (WGS) entry which is preliminary data.</text>
</comment>
<dbReference type="AlphaFoldDB" id="A0AAN8PVT8"/>
<dbReference type="PANTHER" id="PTHR16110">
    <property type="entry name" value="TBC1 DOMAIN FAMILY MEMBER 19"/>
    <property type="match status" value="1"/>
</dbReference>
<dbReference type="InterPro" id="IPR042507">
    <property type="entry name" value="TBC1D19"/>
</dbReference>
<dbReference type="Pfam" id="PF00566">
    <property type="entry name" value="RabGAP-TBC"/>
    <property type="match status" value="1"/>
</dbReference>
<sequence length="522" mass="60293">MDNMKDRSIHYTAQKVSEDIQNMTTYKNFYSDLQKLVSSSSVKKSDFRNTLVDALKKSGMGTELRNSIFHWIRSHSNQLHNQNAKEPLAYLRKAQMQWEKRIHKSLNSMSNELGVPLARYRSASDKDELEEKWSELSTYDIDLSQYRPVYAPKDFLDVILAIRSPNYNLIKSGGNWDFTQIPLKVKSLAELRSLYNEISRGEPFLGLEATIMAGTSTLSNLEAERMELGQKVLASKHAPTAQEFLKKGCPRSIRGRIWSQVLGSEPKAQHAEYFSELKSLVLLYDLMVDKLIIKDVQLTASNDDQYFVFEDVLYQVMLCFSRDADVLSVVHHSSSNPIHAILRGKAVSIESTVAYPPSGIIPFHGFTMYATALCYIYDDPVNLYHTFRAFYMRYWFRLHEVSSHEQSILSLCLLFERLLQKQEPQLWLHLKTINVQPIRIVFKWIMRAFSGHLPPEQLLYLWDLILAYDSLEILPLLAMTIVSFRKHNLLKVDTLHNIEEVLADLSSIRVMSLIHLCMLKDI</sequence>
<dbReference type="PROSITE" id="PS50086">
    <property type="entry name" value="TBC_RABGAP"/>
    <property type="match status" value="1"/>
</dbReference>
<organism evidence="2 3">
    <name type="scientific">Polyplax serrata</name>
    <name type="common">Common mouse louse</name>
    <dbReference type="NCBI Taxonomy" id="468196"/>
    <lineage>
        <taxon>Eukaryota</taxon>
        <taxon>Metazoa</taxon>
        <taxon>Ecdysozoa</taxon>
        <taxon>Arthropoda</taxon>
        <taxon>Hexapoda</taxon>
        <taxon>Insecta</taxon>
        <taxon>Pterygota</taxon>
        <taxon>Neoptera</taxon>
        <taxon>Paraneoptera</taxon>
        <taxon>Psocodea</taxon>
        <taxon>Troctomorpha</taxon>
        <taxon>Phthiraptera</taxon>
        <taxon>Anoplura</taxon>
        <taxon>Polyplacidae</taxon>
        <taxon>Polyplax</taxon>
    </lineage>
</organism>
<dbReference type="SMART" id="SM00164">
    <property type="entry name" value="TBC"/>
    <property type="match status" value="1"/>
</dbReference>